<evidence type="ECO:0000256" key="8">
    <source>
        <dbReference type="SAM" id="MobiDB-lite"/>
    </source>
</evidence>
<dbReference type="InterPro" id="IPR004358">
    <property type="entry name" value="Sig_transdc_His_kin-like_C"/>
</dbReference>
<dbReference type="Gene3D" id="3.40.50.2300">
    <property type="match status" value="1"/>
</dbReference>
<dbReference type="Pfam" id="PF00512">
    <property type="entry name" value="HisKA"/>
    <property type="match status" value="1"/>
</dbReference>
<dbReference type="Proteomes" id="UP000245048">
    <property type="component" value="Unassembled WGS sequence"/>
</dbReference>
<keyword evidence="9" id="KW-0472">Membrane</keyword>
<feature type="transmembrane region" description="Helical" evidence="9">
    <location>
        <begin position="107"/>
        <end position="130"/>
    </location>
</feature>
<dbReference type="CDD" id="cd16922">
    <property type="entry name" value="HATPase_EvgS-ArcB-TorS-like"/>
    <property type="match status" value="1"/>
</dbReference>
<feature type="transmembrane region" description="Helical" evidence="9">
    <location>
        <begin position="46"/>
        <end position="67"/>
    </location>
</feature>
<dbReference type="PROSITE" id="PS50109">
    <property type="entry name" value="HIS_KIN"/>
    <property type="match status" value="1"/>
</dbReference>
<keyword evidence="13" id="KW-1185">Reference proteome</keyword>
<name>A0A2U1V5Q3_9PROT</name>
<keyword evidence="6" id="KW-0902">Two-component regulatory system</keyword>
<evidence type="ECO:0000256" key="9">
    <source>
        <dbReference type="SAM" id="Phobius"/>
    </source>
</evidence>
<evidence type="ECO:0000256" key="5">
    <source>
        <dbReference type="ARBA" id="ARBA00022777"/>
    </source>
</evidence>
<evidence type="ECO:0000256" key="4">
    <source>
        <dbReference type="ARBA" id="ARBA00022679"/>
    </source>
</evidence>
<dbReference type="SMART" id="SM00448">
    <property type="entry name" value="REC"/>
    <property type="match status" value="1"/>
</dbReference>
<dbReference type="EMBL" id="PDOA01000004">
    <property type="protein sequence ID" value="PWC29249.1"/>
    <property type="molecule type" value="Genomic_DNA"/>
</dbReference>
<evidence type="ECO:0000256" key="1">
    <source>
        <dbReference type="ARBA" id="ARBA00000085"/>
    </source>
</evidence>
<evidence type="ECO:0000256" key="3">
    <source>
        <dbReference type="ARBA" id="ARBA00022553"/>
    </source>
</evidence>
<dbReference type="OrthoDB" id="9801651at2"/>
<dbReference type="EC" id="2.7.13.3" evidence="2"/>
<feature type="transmembrane region" description="Helical" evidence="9">
    <location>
        <begin position="183"/>
        <end position="201"/>
    </location>
</feature>
<accession>A0A2U1V5Q3</accession>
<feature type="transmembrane region" description="Helical" evidence="9">
    <location>
        <begin position="254"/>
        <end position="284"/>
    </location>
</feature>
<dbReference type="PRINTS" id="PR00344">
    <property type="entry name" value="BCTRLSENSOR"/>
</dbReference>
<feature type="compositionally biased region" description="Basic and acidic residues" evidence="8">
    <location>
        <begin position="1141"/>
        <end position="1151"/>
    </location>
</feature>
<organism evidence="12 13">
    <name type="scientific">Teichococcus aestuarii</name>
    <dbReference type="NCBI Taxonomy" id="568898"/>
    <lineage>
        <taxon>Bacteria</taxon>
        <taxon>Pseudomonadati</taxon>
        <taxon>Pseudomonadota</taxon>
        <taxon>Alphaproteobacteria</taxon>
        <taxon>Acetobacterales</taxon>
        <taxon>Roseomonadaceae</taxon>
        <taxon>Roseomonas</taxon>
    </lineage>
</organism>
<comment type="caution">
    <text evidence="12">The sequence shown here is derived from an EMBL/GenBank/DDBJ whole genome shotgun (WGS) entry which is preliminary data.</text>
</comment>
<dbReference type="PROSITE" id="PS50110">
    <property type="entry name" value="RESPONSE_REGULATORY"/>
    <property type="match status" value="1"/>
</dbReference>
<dbReference type="RefSeq" id="WP_109516589.1">
    <property type="nucleotide sequence ID" value="NZ_PDOA01000004.1"/>
</dbReference>
<feature type="transmembrane region" description="Helical" evidence="9">
    <location>
        <begin position="358"/>
        <end position="377"/>
    </location>
</feature>
<evidence type="ECO:0000259" key="11">
    <source>
        <dbReference type="PROSITE" id="PS50110"/>
    </source>
</evidence>
<dbReference type="SUPFAM" id="SSF47384">
    <property type="entry name" value="Homodimeric domain of signal transducing histidine kinase"/>
    <property type="match status" value="1"/>
</dbReference>
<evidence type="ECO:0000256" key="6">
    <source>
        <dbReference type="ARBA" id="ARBA00023012"/>
    </source>
</evidence>
<protein>
    <recommendedName>
        <fullName evidence="2">histidine kinase</fullName>
        <ecNumber evidence="2">2.7.13.3</ecNumber>
    </recommendedName>
</protein>
<keyword evidence="3 7" id="KW-0597">Phosphoprotein</keyword>
<evidence type="ECO:0000313" key="13">
    <source>
        <dbReference type="Proteomes" id="UP000245048"/>
    </source>
</evidence>
<dbReference type="PANTHER" id="PTHR43047">
    <property type="entry name" value="TWO-COMPONENT HISTIDINE PROTEIN KINASE"/>
    <property type="match status" value="1"/>
</dbReference>
<feature type="transmembrane region" description="Helical" evidence="9">
    <location>
        <begin position="383"/>
        <end position="404"/>
    </location>
</feature>
<gene>
    <name evidence="12" type="ORF">CR165_08740</name>
</gene>
<proteinExistence type="predicted"/>
<feature type="domain" description="Response regulatory" evidence="11">
    <location>
        <begin position="911"/>
        <end position="1029"/>
    </location>
</feature>
<evidence type="ECO:0000256" key="7">
    <source>
        <dbReference type="PROSITE-ProRule" id="PRU00169"/>
    </source>
</evidence>
<evidence type="ECO:0000313" key="12">
    <source>
        <dbReference type="EMBL" id="PWC29249.1"/>
    </source>
</evidence>
<feature type="domain" description="Histidine kinase" evidence="10">
    <location>
        <begin position="672"/>
        <end position="889"/>
    </location>
</feature>
<dbReference type="InterPro" id="IPR003661">
    <property type="entry name" value="HisK_dim/P_dom"/>
</dbReference>
<keyword evidence="5 12" id="KW-0418">Kinase</keyword>
<dbReference type="Gene3D" id="1.10.4160.10">
    <property type="entry name" value="Hydantoin permease"/>
    <property type="match status" value="1"/>
</dbReference>
<reference evidence="13" key="1">
    <citation type="submission" date="2017-10" db="EMBL/GenBank/DDBJ databases">
        <authorList>
            <person name="Toshchakov S.V."/>
            <person name="Goeva M.A."/>
        </authorList>
    </citation>
    <scope>NUCLEOTIDE SEQUENCE [LARGE SCALE GENOMIC DNA]</scope>
    <source>
        <strain evidence="13">JR1/69-1-13</strain>
    </source>
</reference>
<dbReference type="AlphaFoldDB" id="A0A2U1V5Q3"/>
<dbReference type="SUPFAM" id="SSF52172">
    <property type="entry name" value="CheY-like"/>
    <property type="match status" value="1"/>
</dbReference>
<feature type="region of interest" description="Disordered" evidence="8">
    <location>
        <begin position="1112"/>
        <end position="1151"/>
    </location>
</feature>
<keyword evidence="9" id="KW-1133">Transmembrane helix</keyword>
<feature type="transmembrane region" description="Helical" evidence="9">
    <location>
        <begin position="567"/>
        <end position="587"/>
    </location>
</feature>
<sequence>MATRQRILRIRRDYNRWVADETMEDYALRFTAVSARKWSAFRVANTALGSISFLALEAIGGALTVAYGFTNSVAAILFVSALIFVASLPICLNAARAGVDIDLLTRGAGFGYIGSTITSLIYASFTFIFFGIEAVILADMLESFFGVPLWLGYLASAVVVVPLVTHGITFISRVQTWTQPVWLVLNVLPLIALLVAHPDWLEGWTHYAGEQGRAGFDLLAFGAAASVLFALITQTGEQVDYIRFLPPRDTQRPWVWWAALLAGGPGWIAFDVLKLLAGSALAYAALQAGLSATQAVQPAEMYRLAFGALIASPGVALAVTAAFVALSQIKINVTNAYAGSLAWSNFFSRLTHSHPGRVVWLVFNIAVALLLMELGVYNTIEQVLFVYSNVAAAWMGALVADLAVNKPLGLSPSGIEFKRAHLYDVNPVGVGSMALSVLASFLAYYGVLGAGPQAFATFIAFGTAFAAAPAIAWATGGRYYLARKPRAAWAARPALQCVICEHAFEPRDMAYCPVYTGPICSLCCTLDARCGDGCKPHARLSAQIMTPLRAALPEGVMRALTTPVGSFMVVFLAFVATISLVFLGIRAQTPGSPHLDTAFWKAFFVLAVIGGIVAWTLVLARQSRLVAQEETRRQTSLLMSEIRAHKRTDAALQKAKEVAERANQAKSRYVIGISHELRSPLNAILGYAQLLERDPAIPERRRDGVRTIRRSGEHLAALIEGLLDISKIEAGRIELYRDEVRLPEFLDQIVQMLRLQAEAKSIAFAFDAPERMPEVVHTDERRLRQILINLLSNAIKFTRAGGVTLRLRFRSEVAEFAVIDTGIGIAEADLARIFEPFQRGENSHAPSTPGVGLGLTITKTLTEVMGGEISVRSTLGEGSTFRVRLLLSGKVGAPVLPERRVTGRAGARRLDVLVADDDPAHRALIADLLAPLGFTVRLAADGAECLRLAEDRAPDLFLLDIAMPGMTGWELARRLREEALQEAPIIMVSANALELGPPPGRRDGTRHHDDVLPKPLSIPALLEKVGVLLGITWTFAEAEPPPAPPAGAAARLTPAQAANLRQLAAIGYVGGIRERLDALEAECPEAAPAIAVLRGHVSEYRLDAFLAALPPEAAFPEPSPEAAHRELSPEATRQGPSPEADPPKPRPEDAE</sequence>
<dbReference type="Pfam" id="PF02518">
    <property type="entry name" value="HATPase_c"/>
    <property type="match status" value="1"/>
</dbReference>
<feature type="transmembrane region" description="Helical" evidence="9">
    <location>
        <begin position="304"/>
        <end position="326"/>
    </location>
</feature>
<dbReference type="CDD" id="cd00082">
    <property type="entry name" value="HisKA"/>
    <property type="match status" value="1"/>
</dbReference>
<dbReference type="InterPro" id="IPR001789">
    <property type="entry name" value="Sig_transdc_resp-reg_receiver"/>
</dbReference>
<dbReference type="InterPro" id="IPR003594">
    <property type="entry name" value="HATPase_dom"/>
</dbReference>
<dbReference type="GO" id="GO:0000155">
    <property type="term" value="F:phosphorelay sensor kinase activity"/>
    <property type="evidence" value="ECO:0007669"/>
    <property type="project" value="InterPro"/>
</dbReference>
<dbReference type="Gene3D" id="3.30.565.10">
    <property type="entry name" value="Histidine kinase-like ATPase, C-terminal domain"/>
    <property type="match status" value="1"/>
</dbReference>
<feature type="transmembrane region" description="Helical" evidence="9">
    <location>
        <begin position="73"/>
        <end position="95"/>
    </location>
</feature>
<feature type="transmembrane region" description="Helical" evidence="9">
    <location>
        <begin position="150"/>
        <end position="171"/>
    </location>
</feature>
<keyword evidence="9" id="KW-0812">Transmembrane</keyword>
<feature type="transmembrane region" description="Helical" evidence="9">
    <location>
        <begin position="599"/>
        <end position="620"/>
    </location>
</feature>
<dbReference type="InterPro" id="IPR036097">
    <property type="entry name" value="HisK_dim/P_sf"/>
</dbReference>
<keyword evidence="4" id="KW-0808">Transferase</keyword>
<dbReference type="Gene3D" id="1.10.287.130">
    <property type="match status" value="1"/>
</dbReference>
<comment type="catalytic activity">
    <reaction evidence="1">
        <text>ATP + protein L-histidine = ADP + protein N-phospho-L-histidine.</text>
        <dbReference type="EC" id="2.7.13.3"/>
    </reaction>
</comment>
<feature type="modified residue" description="4-aspartylphosphate" evidence="7">
    <location>
        <position position="960"/>
    </location>
</feature>
<dbReference type="InterPro" id="IPR036890">
    <property type="entry name" value="HATPase_C_sf"/>
</dbReference>
<dbReference type="FunFam" id="3.30.565.10:FF:000010">
    <property type="entry name" value="Sensor histidine kinase RcsC"/>
    <property type="match status" value="1"/>
</dbReference>
<dbReference type="Pfam" id="PF00072">
    <property type="entry name" value="Response_reg"/>
    <property type="match status" value="1"/>
</dbReference>
<feature type="transmembrane region" description="Helical" evidence="9">
    <location>
        <begin position="213"/>
        <end position="233"/>
    </location>
</feature>
<dbReference type="SMART" id="SM00387">
    <property type="entry name" value="HATPase_c"/>
    <property type="match status" value="1"/>
</dbReference>
<feature type="transmembrane region" description="Helical" evidence="9">
    <location>
        <begin position="425"/>
        <end position="448"/>
    </location>
</feature>
<feature type="transmembrane region" description="Helical" evidence="9">
    <location>
        <begin position="454"/>
        <end position="476"/>
    </location>
</feature>
<dbReference type="InterPro" id="IPR005467">
    <property type="entry name" value="His_kinase_dom"/>
</dbReference>
<dbReference type="SUPFAM" id="SSF55874">
    <property type="entry name" value="ATPase domain of HSP90 chaperone/DNA topoisomerase II/histidine kinase"/>
    <property type="match status" value="1"/>
</dbReference>
<dbReference type="SMART" id="SM00388">
    <property type="entry name" value="HisKA"/>
    <property type="match status" value="1"/>
</dbReference>
<evidence type="ECO:0000259" key="10">
    <source>
        <dbReference type="PROSITE" id="PS50109"/>
    </source>
</evidence>
<evidence type="ECO:0000256" key="2">
    <source>
        <dbReference type="ARBA" id="ARBA00012438"/>
    </source>
</evidence>
<dbReference type="CDD" id="cd17546">
    <property type="entry name" value="REC_hyHK_CKI1_RcsC-like"/>
    <property type="match status" value="1"/>
</dbReference>
<dbReference type="InterPro" id="IPR011006">
    <property type="entry name" value="CheY-like_superfamily"/>
</dbReference>